<dbReference type="Gene3D" id="3.10.250.10">
    <property type="entry name" value="SRCR-like domain"/>
    <property type="match status" value="2"/>
</dbReference>
<feature type="domain" description="SRCR" evidence="13">
    <location>
        <begin position="129"/>
        <end position="173"/>
    </location>
</feature>
<reference evidence="14 15" key="1">
    <citation type="submission" date="2019-09" db="EMBL/GenBank/DDBJ databases">
        <title>Bird 10,000 Genomes (B10K) Project - Family phase.</title>
        <authorList>
            <person name="Zhang G."/>
        </authorList>
    </citation>
    <scope>NUCLEOTIDE SEQUENCE [LARGE SCALE GENOMIC DNA]</scope>
    <source>
        <strain evidence="14">B10K-DU-029-49</strain>
        <tissue evidence="14">Liver</tissue>
    </source>
</reference>
<comment type="subunit">
    <text evidence="9">Interacts with LGALS1 and laminin.</text>
</comment>
<feature type="region of interest" description="Disordered" evidence="12">
    <location>
        <begin position="103"/>
        <end position="125"/>
    </location>
</feature>
<proteinExistence type="predicted"/>
<sequence length="173" mass="18244">CAGRVELQHLGQWGTVCDDGWGMAEAQVICRQLGCGPALAARGHAHFGQGLGQIWLDDLTCAGNEQHLAQCPARTWGDNNCHHGEDAGVECAGVQFLTCPSPVSPVSSPADPNSTATPSSPARQEPLQVRLVDGPNRCAGRVEVLHLGRWGTVCDDTWDLQAARVTCAHLGCG</sequence>
<dbReference type="InterPro" id="IPR036772">
    <property type="entry name" value="SRCR-like_dom_sf"/>
</dbReference>
<dbReference type="PROSITE" id="PS00420">
    <property type="entry name" value="SRCR_1"/>
    <property type="match status" value="1"/>
</dbReference>
<dbReference type="AlphaFoldDB" id="A0A7K6HEF6"/>
<evidence type="ECO:0000313" key="15">
    <source>
        <dbReference type="Proteomes" id="UP000521322"/>
    </source>
</evidence>
<dbReference type="GO" id="GO:0005886">
    <property type="term" value="C:plasma membrane"/>
    <property type="evidence" value="ECO:0007669"/>
    <property type="project" value="TreeGrafter"/>
</dbReference>
<dbReference type="PRINTS" id="PR00258">
    <property type="entry name" value="SPERACTRCPTR"/>
</dbReference>
<evidence type="ECO:0000256" key="12">
    <source>
        <dbReference type="SAM" id="MobiDB-lite"/>
    </source>
</evidence>
<evidence type="ECO:0000256" key="11">
    <source>
        <dbReference type="PROSITE-ProRule" id="PRU00196"/>
    </source>
</evidence>
<evidence type="ECO:0000256" key="5">
    <source>
        <dbReference type="ARBA" id="ARBA00023157"/>
    </source>
</evidence>
<dbReference type="PANTHER" id="PTHR48071:SF15">
    <property type="entry name" value="SRCR DOMAIN-CONTAINING PROTEIN"/>
    <property type="match status" value="1"/>
</dbReference>
<dbReference type="PANTHER" id="PTHR48071">
    <property type="entry name" value="SRCR DOMAIN-CONTAINING PROTEIN"/>
    <property type="match status" value="1"/>
</dbReference>
<evidence type="ECO:0000256" key="8">
    <source>
        <dbReference type="ARBA" id="ARBA00058074"/>
    </source>
</evidence>
<organism evidence="14 15">
    <name type="scientific">Dasyornis broadbenti</name>
    <name type="common">rufous bristle-bird</name>
    <dbReference type="NCBI Taxonomy" id="243059"/>
    <lineage>
        <taxon>Eukaryota</taxon>
        <taxon>Metazoa</taxon>
        <taxon>Chordata</taxon>
        <taxon>Craniata</taxon>
        <taxon>Vertebrata</taxon>
        <taxon>Euteleostomi</taxon>
        <taxon>Archelosauria</taxon>
        <taxon>Archosauria</taxon>
        <taxon>Dinosauria</taxon>
        <taxon>Saurischia</taxon>
        <taxon>Theropoda</taxon>
        <taxon>Coelurosauria</taxon>
        <taxon>Aves</taxon>
        <taxon>Neognathae</taxon>
        <taxon>Neoaves</taxon>
        <taxon>Telluraves</taxon>
        <taxon>Australaves</taxon>
        <taxon>Passeriformes</taxon>
        <taxon>Meliphagoidea</taxon>
        <taxon>Dasyornithidae</taxon>
        <taxon>Dasyornis</taxon>
    </lineage>
</organism>
<feature type="non-terminal residue" evidence="14">
    <location>
        <position position="173"/>
    </location>
</feature>
<feature type="compositionally biased region" description="Polar residues" evidence="12">
    <location>
        <begin position="110"/>
        <end position="122"/>
    </location>
</feature>
<keyword evidence="15" id="KW-1185">Reference proteome</keyword>
<evidence type="ECO:0000256" key="2">
    <source>
        <dbReference type="ARBA" id="ARBA00022525"/>
    </source>
</evidence>
<keyword evidence="6" id="KW-0675">Receptor</keyword>
<dbReference type="EMBL" id="VZRN01000652">
    <property type="protein sequence ID" value="NWV74003.1"/>
    <property type="molecule type" value="Genomic_DNA"/>
</dbReference>
<dbReference type="SMART" id="SM00202">
    <property type="entry name" value="SR"/>
    <property type="match status" value="1"/>
</dbReference>
<comment type="subcellular location">
    <subcellularLocation>
        <location evidence="1">Secreted</location>
    </subcellularLocation>
</comment>
<keyword evidence="4" id="KW-0677">Repeat</keyword>
<keyword evidence="2" id="KW-0964">Secreted</keyword>
<feature type="disulfide bond" evidence="11">
    <location>
        <begin position="61"/>
        <end position="71"/>
    </location>
</feature>
<comment type="caution">
    <text evidence="14">The sequence shown here is derived from an EMBL/GenBank/DDBJ whole genome shotgun (WGS) entry which is preliminary data.</text>
</comment>
<feature type="disulfide bond" evidence="11">
    <location>
        <begin position="17"/>
        <end position="81"/>
    </location>
</feature>
<evidence type="ECO:0000256" key="1">
    <source>
        <dbReference type="ARBA" id="ARBA00004613"/>
    </source>
</evidence>
<comment type="caution">
    <text evidence="11">Lacks conserved residue(s) required for the propagation of feature annotation.</text>
</comment>
<feature type="disulfide bond" evidence="11">
    <location>
        <begin position="30"/>
        <end position="91"/>
    </location>
</feature>
<dbReference type="Pfam" id="PF00530">
    <property type="entry name" value="SRCR"/>
    <property type="match status" value="2"/>
</dbReference>
<dbReference type="GO" id="GO:0005615">
    <property type="term" value="C:extracellular space"/>
    <property type="evidence" value="ECO:0007669"/>
    <property type="project" value="TreeGrafter"/>
</dbReference>
<evidence type="ECO:0000313" key="14">
    <source>
        <dbReference type="EMBL" id="NWV74003.1"/>
    </source>
</evidence>
<dbReference type="Proteomes" id="UP000521322">
    <property type="component" value="Unassembled WGS sequence"/>
</dbReference>
<gene>
    <name evidence="14" type="primary">Dmbt1_1</name>
    <name evidence="14" type="ORF">DASBRO_R04747</name>
</gene>
<keyword evidence="7" id="KW-0325">Glycoprotein</keyword>
<dbReference type="GO" id="GO:0031638">
    <property type="term" value="P:zymogen activation"/>
    <property type="evidence" value="ECO:0007669"/>
    <property type="project" value="TreeGrafter"/>
</dbReference>
<evidence type="ECO:0000256" key="10">
    <source>
        <dbReference type="ARBA" id="ARBA00069168"/>
    </source>
</evidence>
<dbReference type="InterPro" id="IPR001190">
    <property type="entry name" value="SRCR"/>
</dbReference>
<name>A0A7K6HEF6_9PASS</name>
<dbReference type="GO" id="GO:0004252">
    <property type="term" value="F:serine-type endopeptidase activity"/>
    <property type="evidence" value="ECO:0007669"/>
    <property type="project" value="TreeGrafter"/>
</dbReference>
<evidence type="ECO:0000256" key="7">
    <source>
        <dbReference type="ARBA" id="ARBA00023180"/>
    </source>
</evidence>
<evidence type="ECO:0000256" key="9">
    <source>
        <dbReference type="ARBA" id="ARBA00064153"/>
    </source>
</evidence>
<keyword evidence="5 11" id="KW-1015">Disulfide bond</keyword>
<evidence type="ECO:0000256" key="4">
    <source>
        <dbReference type="ARBA" id="ARBA00022737"/>
    </source>
</evidence>
<comment type="function">
    <text evidence="8">Binds to extracellular matrix proteins. Binds to pathogen-associated molecular patterns (PAMPs) present on the cell walls of Gram-positive and Gram-negative bacteria and fungi, behaving as a pattern recognition receptor (PRR). Induces bacterial and fungal aggregation and subsequent inhibition of PAMP-induced cytokine release. Does not possess intrinsic bactericidal activity. May play a role in the innate defense and homeostasis of certain epithelial surfaces.</text>
</comment>
<keyword evidence="3" id="KW-0732">Signal</keyword>
<dbReference type="PROSITE" id="PS50287">
    <property type="entry name" value="SRCR_2"/>
    <property type="match status" value="2"/>
</dbReference>
<evidence type="ECO:0000256" key="3">
    <source>
        <dbReference type="ARBA" id="ARBA00022729"/>
    </source>
</evidence>
<dbReference type="FunFam" id="3.10.250.10:FF:000007">
    <property type="entry name" value="Soluble scavenger receptor cysteine-rich domain-containing protein SSC5D"/>
    <property type="match status" value="1"/>
</dbReference>
<protein>
    <recommendedName>
        <fullName evidence="10">Soluble scavenger receptor cysteine-rich domain-containing protein SSC5D</fullName>
    </recommendedName>
</protein>
<evidence type="ECO:0000256" key="6">
    <source>
        <dbReference type="ARBA" id="ARBA00023170"/>
    </source>
</evidence>
<accession>A0A7K6HEF6</accession>
<evidence type="ECO:0000259" key="13">
    <source>
        <dbReference type="PROSITE" id="PS50287"/>
    </source>
</evidence>
<dbReference type="SUPFAM" id="SSF56487">
    <property type="entry name" value="SRCR-like"/>
    <property type="match status" value="2"/>
</dbReference>
<feature type="non-terminal residue" evidence="14">
    <location>
        <position position="1"/>
    </location>
</feature>
<feature type="domain" description="SRCR" evidence="13">
    <location>
        <begin position="1"/>
        <end position="92"/>
    </location>
</feature>